<accession>A0A6C0B9G1</accession>
<name>A0A6C0B9G1_9ZZZZ</name>
<evidence type="ECO:0000313" key="1">
    <source>
        <dbReference type="EMBL" id="QHS88682.1"/>
    </source>
</evidence>
<reference evidence="1" key="1">
    <citation type="journal article" date="2020" name="Nature">
        <title>Giant virus diversity and host interactions through global metagenomics.</title>
        <authorList>
            <person name="Schulz F."/>
            <person name="Roux S."/>
            <person name="Paez-Espino D."/>
            <person name="Jungbluth S."/>
            <person name="Walsh D.A."/>
            <person name="Denef V.J."/>
            <person name="McMahon K.D."/>
            <person name="Konstantinidis K.T."/>
            <person name="Eloe-Fadrosh E.A."/>
            <person name="Kyrpides N.C."/>
            <person name="Woyke T."/>
        </authorList>
    </citation>
    <scope>NUCLEOTIDE SEQUENCE</scope>
    <source>
        <strain evidence="1">GVMAG-M-3300010158-59</strain>
    </source>
</reference>
<proteinExistence type="predicted"/>
<dbReference type="AlphaFoldDB" id="A0A6C0B9G1"/>
<protein>
    <submittedName>
        <fullName evidence="1">Uncharacterized protein</fullName>
    </submittedName>
</protein>
<sequence length="138" mass="17154">MNTNIYQLPEEMVKEIYAFVPNWVKVYLNKKYYLKYHKFIKRKCMKHDGYFRNIIRLDFDFIFQQSCSENMKQWLLRKQYKYKNNVFLNYAYLLEHLCIETESTKCRNILHFYIKKSGLNKNQHKKKVSKVIQKEWSN</sequence>
<dbReference type="EMBL" id="MN739102">
    <property type="protein sequence ID" value="QHS88682.1"/>
    <property type="molecule type" value="Genomic_DNA"/>
</dbReference>
<organism evidence="1">
    <name type="scientific">viral metagenome</name>
    <dbReference type="NCBI Taxonomy" id="1070528"/>
    <lineage>
        <taxon>unclassified sequences</taxon>
        <taxon>metagenomes</taxon>
        <taxon>organismal metagenomes</taxon>
    </lineage>
</organism>